<dbReference type="EMBL" id="CABWIL020000004">
    <property type="protein sequence ID" value="CAB3961603.1"/>
    <property type="molecule type" value="Genomic_DNA"/>
</dbReference>
<dbReference type="Proteomes" id="UP000494301">
    <property type="component" value="Unassembled WGS sequence"/>
</dbReference>
<evidence type="ECO:0000313" key="2">
    <source>
        <dbReference type="Proteomes" id="UP000494301"/>
    </source>
</evidence>
<dbReference type="Gene3D" id="3.30.530.20">
    <property type="match status" value="1"/>
</dbReference>
<reference evidence="1 2" key="1">
    <citation type="submission" date="2020-04" db="EMBL/GenBank/DDBJ databases">
        <authorList>
            <person name="Depoorter E."/>
        </authorList>
    </citation>
    <scope>NUCLEOTIDE SEQUENCE [LARGE SCALE GENOMIC DNA]</scope>
    <source>
        <strain evidence="1 2">BCC0217</strain>
    </source>
</reference>
<gene>
    <name evidence="1" type="ORF">BLA3211_01301</name>
</gene>
<dbReference type="InterPro" id="IPR019587">
    <property type="entry name" value="Polyketide_cyclase/dehydratase"/>
</dbReference>
<organism evidence="1 2">
    <name type="scientific">Burkholderia aenigmatica</name>
    <dbReference type="NCBI Taxonomy" id="2015348"/>
    <lineage>
        <taxon>Bacteria</taxon>
        <taxon>Pseudomonadati</taxon>
        <taxon>Pseudomonadota</taxon>
        <taxon>Betaproteobacteria</taxon>
        <taxon>Burkholderiales</taxon>
        <taxon>Burkholderiaceae</taxon>
        <taxon>Burkholderia</taxon>
        <taxon>Burkholderia cepacia complex</taxon>
    </lineage>
</organism>
<accession>A0A6J5IU91</accession>
<proteinExistence type="predicted"/>
<sequence>MWSVEVTGECAATPAQVFSVLAEPEKWSEWNKGVLRIEMNGAFQAGTTAVMVLPDSTRLPFRFAWVEADKGFEDVTEVPDAGVLVRVRHELSPTERGTLITYRCEVDGPEPVAGTVGEAVTSDFADVIAALGLRAEQLGE</sequence>
<dbReference type="SUPFAM" id="SSF55961">
    <property type="entry name" value="Bet v1-like"/>
    <property type="match status" value="1"/>
</dbReference>
<name>A0A6J5IU91_9BURK</name>
<dbReference type="InterPro" id="IPR023393">
    <property type="entry name" value="START-like_dom_sf"/>
</dbReference>
<dbReference type="RefSeq" id="WP_175220468.1">
    <property type="nucleotide sequence ID" value="NZ_CABWIL020000004.1"/>
</dbReference>
<dbReference type="Pfam" id="PF10604">
    <property type="entry name" value="Polyketide_cyc2"/>
    <property type="match status" value="1"/>
</dbReference>
<dbReference type="AlphaFoldDB" id="A0A6J5IU91"/>
<evidence type="ECO:0000313" key="1">
    <source>
        <dbReference type="EMBL" id="CAB3961603.1"/>
    </source>
</evidence>
<evidence type="ECO:0008006" key="3">
    <source>
        <dbReference type="Google" id="ProtNLM"/>
    </source>
</evidence>
<protein>
    <recommendedName>
        <fullName evidence="3">Polyketide cyclase</fullName>
    </recommendedName>
</protein>